<protein>
    <recommendedName>
        <fullName evidence="9">Major facilitator superfamily (MFS) profile domain-containing protein</fullName>
    </recommendedName>
</protein>
<evidence type="ECO:0000256" key="1">
    <source>
        <dbReference type="ARBA" id="ARBA00004141"/>
    </source>
</evidence>
<evidence type="ECO:0000256" key="4">
    <source>
        <dbReference type="ARBA" id="ARBA00022692"/>
    </source>
</evidence>
<accession>A0A2P7ZML3</accession>
<dbReference type="GO" id="GO:0016020">
    <property type="term" value="C:membrane"/>
    <property type="evidence" value="ECO:0007669"/>
    <property type="project" value="UniProtKB-SubCell"/>
</dbReference>
<dbReference type="GO" id="GO:0005351">
    <property type="term" value="F:carbohydrate:proton symporter activity"/>
    <property type="evidence" value="ECO:0007669"/>
    <property type="project" value="TreeGrafter"/>
</dbReference>
<keyword evidence="5 8" id="KW-1133">Transmembrane helix</keyword>
<keyword evidence="6 8" id="KW-0472">Membrane</keyword>
<keyword evidence="3 7" id="KW-0813">Transport</keyword>
<dbReference type="PRINTS" id="PR00171">
    <property type="entry name" value="SUGRTRNSPORT"/>
</dbReference>
<dbReference type="PROSITE" id="PS00217">
    <property type="entry name" value="SUGAR_TRANSPORT_2"/>
    <property type="match status" value="1"/>
</dbReference>
<dbReference type="InterPro" id="IPR020846">
    <property type="entry name" value="MFS_dom"/>
</dbReference>
<sequence>MGKQEEDIYNDAEHKEHLPLSQGSDPFSTEHLSYGESGLKGLIAAPYIFAASLLASLAGFSFGYDQGVISLILTMDVFHQTYPETAPSNPQYGFYTGFMTGMLELGAFVGCLFFPYFADRYSRKWGLSLAVAFYIIGAVIQTAAHNYGTLVAGRAIGGVGVGTLALGAPLYISEIAPPNLRGSLLVLEQFSIVTGAITAYWMTYGTRLIEGEWAFRLPFLLQMPSALLVGIGIHFFPFSPRWLCMKDRDEEALKALSRLRRLPAEDHRIHTEWKAIIAEVKLQKVVQEKMHPGVTNSVSLEWRGWLDLFKRKYRKRAYYYAPIFFRALGQSNDMSLILSGMVNIMQLIGCIGTVLFLDKIGRRFLAIFGGLAMGIPHVIMAGIVGRFQTSWAEKPGVGWFGVAIIYLYVLAFGFTYGPLGWTLPAEVYPSAVRAKGVGLSVAVNWLANTCIGFSVPEMQKSITWGTYLFFAVWCFLAAVFSWFCVPETKGLTLEQMDHAFKDNSGQEELALKGEVVRAL</sequence>
<evidence type="ECO:0000256" key="6">
    <source>
        <dbReference type="ARBA" id="ARBA00023136"/>
    </source>
</evidence>
<dbReference type="EMBL" id="NHZQ01000155">
    <property type="protein sequence ID" value="PSK49443.1"/>
    <property type="molecule type" value="Genomic_DNA"/>
</dbReference>
<dbReference type="SUPFAM" id="SSF103473">
    <property type="entry name" value="MFS general substrate transporter"/>
    <property type="match status" value="1"/>
</dbReference>
<feature type="transmembrane region" description="Helical" evidence="8">
    <location>
        <begin position="215"/>
        <end position="238"/>
    </location>
</feature>
<reference evidence="10 11" key="1">
    <citation type="submission" date="2017-05" db="EMBL/GenBank/DDBJ databases">
        <title>Draft genome sequence of Elsinoe australis.</title>
        <authorList>
            <person name="Cheng Q."/>
        </authorList>
    </citation>
    <scope>NUCLEOTIDE SEQUENCE [LARGE SCALE GENOMIC DNA]</scope>
    <source>
        <strain evidence="10 11">NL1</strain>
    </source>
</reference>
<feature type="transmembrane region" description="Helical" evidence="8">
    <location>
        <begin position="336"/>
        <end position="357"/>
    </location>
</feature>
<dbReference type="PROSITE" id="PS50850">
    <property type="entry name" value="MFS"/>
    <property type="match status" value="1"/>
</dbReference>
<feature type="transmembrane region" description="Helical" evidence="8">
    <location>
        <begin position="42"/>
        <end position="64"/>
    </location>
</feature>
<dbReference type="InterPro" id="IPR003663">
    <property type="entry name" value="Sugar/inositol_transpt"/>
</dbReference>
<dbReference type="InterPro" id="IPR005828">
    <property type="entry name" value="MFS_sugar_transport-like"/>
</dbReference>
<dbReference type="InterPro" id="IPR050360">
    <property type="entry name" value="MFS_Sugar_Transporters"/>
</dbReference>
<evidence type="ECO:0000313" key="10">
    <source>
        <dbReference type="EMBL" id="PSK49443.1"/>
    </source>
</evidence>
<feature type="transmembrane region" description="Helical" evidence="8">
    <location>
        <begin position="462"/>
        <end position="483"/>
    </location>
</feature>
<evidence type="ECO:0000259" key="9">
    <source>
        <dbReference type="PROSITE" id="PS50850"/>
    </source>
</evidence>
<dbReference type="InterPro" id="IPR005829">
    <property type="entry name" value="Sugar_transporter_CS"/>
</dbReference>
<feature type="transmembrane region" description="Helical" evidence="8">
    <location>
        <begin position="396"/>
        <end position="416"/>
    </location>
</feature>
<dbReference type="FunFam" id="1.20.1250.20:FF:000134">
    <property type="entry name" value="MFS sugar transporter protein"/>
    <property type="match status" value="1"/>
</dbReference>
<organism evidence="10 11">
    <name type="scientific">Elsinoe australis</name>
    <dbReference type="NCBI Taxonomy" id="40998"/>
    <lineage>
        <taxon>Eukaryota</taxon>
        <taxon>Fungi</taxon>
        <taxon>Dikarya</taxon>
        <taxon>Ascomycota</taxon>
        <taxon>Pezizomycotina</taxon>
        <taxon>Dothideomycetes</taxon>
        <taxon>Dothideomycetidae</taxon>
        <taxon>Myriangiales</taxon>
        <taxon>Elsinoaceae</taxon>
        <taxon>Elsinoe</taxon>
    </lineage>
</organism>
<dbReference type="NCBIfam" id="TIGR00879">
    <property type="entry name" value="SP"/>
    <property type="match status" value="1"/>
</dbReference>
<dbReference type="Pfam" id="PF00083">
    <property type="entry name" value="Sugar_tr"/>
    <property type="match status" value="1"/>
</dbReference>
<name>A0A2P7ZML3_9PEZI</name>
<feature type="transmembrane region" description="Helical" evidence="8">
    <location>
        <begin position="125"/>
        <end position="144"/>
    </location>
</feature>
<feature type="domain" description="Major facilitator superfamily (MFS) profile" evidence="9">
    <location>
        <begin position="51"/>
        <end position="489"/>
    </location>
</feature>
<dbReference type="OrthoDB" id="8120565at2759"/>
<dbReference type="Proteomes" id="UP000243723">
    <property type="component" value="Unassembled WGS sequence"/>
</dbReference>
<keyword evidence="4 8" id="KW-0812">Transmembrane</keyword>
<evidence type="ECO:0000256" key="5">
    <source>
        <dbReference type="ARBA" id="ARBA00022989"/>
    </source>
</evidence>
<dbReference type="PANTHER" id="PTHR48022">
    <property type="entry name" value="PLASTIDIC GLUCOSE TRANSPORTER 4"/>
    <property type="match status" value="1"/>
</dbReference>
<evidence type="ECO:0000256" key="7">
    <source>
        <dbReference type="RuleBase" id="RU003346"/>
    </source>
</evidence>
<keyword evidence="11" id="KW-1185">Reference proteome</keyword>
<evidence type="ECO:0000256" key="3">
    <source>
        <dbReference type="ARBA" id="ARBA00022448"/>
    </source>
</evidence>
<evidence type="ECO:0000256" key="2">
    <source>
        <dbReference type="ARBA" id="ARBA00010992"/>
    </source>
</evidence>
<dbReference type="InterPro" id="IPR036259">
    <property type="entry name" value="MFS_trans_sf"/>
</dbReference>
<dbReference type="Gene3D" id="1.20.1250.20">
    <property type="entry name" value="MFS general substrate transporter like domains"/>
    <property type="match status" value="1"/>
</dbReference>
<feature type="transmembrane region" description="Helical" evidence="8">
    <location>
        <begin position="150"/>
        <end position="172"/>
    </location>
</feature>
<feature type="transmembrane region" description="Helical" evidence="8">
    <location>
        <begin position="184"/>
        <end position="203"/>
    </location>
</feature>
<feature type="transmembrane region" description="Helical" evidence="8">
    <location>
        <begin position="363"/>
        <end position="384"/>
    </location>
</feature>
<gene>
    <name evidence="10" type="ORF">B9Z65_8238</name>
</gene>
<dbReference type="AlphaFoldDB" id="A0A2P7ZML3"/>
<comment type="subcellular location">
    <subcellularLocation>
        <location evidence="1">Membrane</location>
        <topology evidence="1">Multi-pass membrane protein</topology>
    </subcellularLocation>
</comment>
<dbReference type="PANTHER" id="PTHR48022:SF14">
    <property type="entry name" value="MAJOR FACILITATOR SUPERFAMILY (MFS) PROFILE DOMAIN-CONTAINING PROTEIN-RELATED"/>
    <property type="match status" value="1"/>
</dbReference>
<feature type="transmembrane region" description="Helical" evidence="8">
    <location>
        <begin position="92"/>
        <end position="118"/>
    </location>
</feature>
<comment type="similarity">
    <text evidence="2 7">Belongs to the major facilitator superfamily. Sugar transporter (TC 2.A.1.1) family.</text>
</comment>
<evidence type="ECO:0000256" key="8">
    <source>
        <dbReference type="SAM" id="Phobius"/>
    </source>
</evidence>
<comment type="caution">
    <text evidence="10">The sequence shown here is derived from an EMBL/GenBank/DDBJ whole genome shotgun (WGS) entry which is preliminary data.</text>
</comment>
<evidence type="ECO:0000313" key="11">
    <source>
        <dbReference type="Proteomes" id="UP000243723"/>
    </source>
</evidence>
<dbReference type="PROSITE" id="PS00216">
    <property type="entry name" value="SUGAR_TRANSPORT_1"/>
    <property type="match status" value="1"/>
</dbReference>
<proteinExistence type="inferred from homology"/>